<dbReference type="PRINTS" id="PR00119">
    <property type="entry name" value="CATATPASE"/>
</dbReference>
<keyword evidence="6" id="KW-1003">Cell membrane</keyword>
<evidence type="ECO:0000313" key="10">
    <source>
        <dbReference type="Proteomes" id="UP001239397"/>
    </source>
</evidence>
<dbReference type="AlphaFoldDB" id="A0A9Y2JN15"/>
<dbReference type="Pfam" id="PF01814">
    <property type="entry name" value="Hemerythrin"/>
    <property type="match status" value="1"/>
</dbReference>
<feature type="transmembrane region" description="Helical" evidence="6">
    <location>
        <begin position="13"/>
        <end position="33"/>
    </location>
</feature>
<dbReference type="InterPro" id="IPR018303">
    <property type="entry name" value="ATPase_P-typ_P_site"/>
</dbReference>
<dbReference type="GO" id="GO:0005524">
    <property type="term" value="F:ATP binding"/>
    <property type="evidence" value="ECO:0007669"/>
    <property type="project" value="UniProtKB-UniRule"/>
</dbReference>
<organism evidence="9 10">
    <name type="scientific">Amycolatopsis mongoliensis</name>
    <dbReference type="NCBI Taxonomy" id="715475"/>
    <lineage>
        <taxon>Bacteria</taxon>
        <taxon>Bacillati</taxon>
        <taxon>Actinomycetota</taxon>
        <taxon>Actinomycetes</taxon>
        <taxon>Pseudonocardiales</taxon>
        <taxon>Pseudonocardiaceae</taxon>
        <taxon>Amycolatopsis</taxon>
    </lineage>
</organism>
<evidence type="ECO:0000256" key="5">
    <source>
        <dbReference type="ARBA" id="ARBA00023136"/>
    </source>
</evidence>
<comment type="subcellular location">
    <subcellularLocation>
        <location evidence="1">Cell membrane</location>
        <topology evidence="1">Multi-pass membrane protein</topology>
    </subcellularLocation>
</comment>
<feature type="transmembrane region" description="Helical" evidence="6">
    <location>
        <begin position="259"/>
        <end position="279"/>
    </location>
</feature>
<comment type="similarity">
    <text evidence="2 6">Belongs to the cation transport ATPase (P-type) (TC 3.A.3) family. Type IB subfamily.</text>
</comment>
<gene>
    <name evidence="9" type="ORF">QRX60_41420</name>
</gene>
<dbReference type="GO" id="GO:0005886">
    <property type="term" value="C:plasma membrane"/>
    <property type="evidence" value="ECO:0007669"/>
    <property type="project" value="UniProtKB-SubCell"/>
</dbReference>
<evidence type="ECO:0000256" key="2">
    <source>
        <dbReference type="ARBA" id="ARBA00006024"/>
    </source>
</evidence>
<evidence type="ECO:0000256" key="3">
    <source>
        <dbReference type="ARBA" id="ARBA00022692"/>
    </source>
</evidence>
<keyword evidence="6" id="KW-0067">ATP-binding</keyword>
<keyword evidence="5 6" id="KW-0472">Membrane</keyword>
<feature type="transmembrane region" description="Helical" evidence="6">
    <location>
        <begin position="40"/>
        <end position="59"/>
    </location>
</feature>
<dbReference type="GO" id="GO:0046872">
    <property type="term" value="F:metal ion binding"/>
    <property type="evidence" value="ECO:0007669"/>
    <property type="project" value="UniProtKB-KW"/>
</dbReference>
<evidence type="ECO:0000256" key="4">
    <source>
        <dbReference type="ARBA" id="ARBA00022989"/>
    </source>
</evidence>
<dbReference type="PRINTS" id="PR00120">
    <property type="entry name" value="HATPASE"/>
</dbReference>
<dbReference type="SUPFAM" id="SSF56784">
    <property type="entry name" value="HAD-like"/>
    <property type="match status" value="1"/>
</dbReference>
<evidence type="ECO:0000256" key="6">
    <source>
        <dbReference type="RuleBase" id="RU362081"/>
    </source>
</evidence>
<evidence type="ECO:0000259" key="7">
    <source>
        <dbReference type="Pfam" id="PF00122"/>
    </source>
</evidence>
<feature type="transmembrane region" description="Helical" evidence="6">
    <location>
        <begin position="71"/>
        <end position="101"/>
    </location>
</feature>
<dbReference type="InterPro" id="IPR051014">
    <property type="entry name" value="Cation_Transport_ATPase_IB"/>
</dbReference>
<sequence>MRAEGGPSRLREVALLAVVLVLAAAGGAAWWAGAGTAANVVWAVADVVTLGPAVVWVAADLRAKRWGADLLAVLALAATVAVGEYLAGAIVAAMVATGRVLEAGAQRRASRNLTALLDRAPSVAHLRTATGHETVPVGEVRPGQLIVVLPGEVVPVDGVLPAGGTLDESALTGEPLPVARPAGDTVHSGVVNAGAAVVVRASAAAADSTYAGVVLLAEEAAARTASVARIADRVAMWFLPASLLIAAVAWALTGEPGRAVAVLVTATPCPLLLAVPIAITGGMSRASKAGVVVKDGAAIEALGRATVLLMDKTGTVTRGRPEITDVICAPGHDAAEVLALAAAVEQYSPHVLAAAVVRAAASAGAGPVPAEDVSEQPGSGVAGRVRGCDVRVGRPPAEAGLPGWARGAARRGRLDLASVLWVEADGEPIAALLAKDPIRPDAARTMRRLRSAGIGQVRLLTGDRVDNAREVAAMLGLDDVHAEVTPAEKLRAVEAASAQGVTVMTGDGVNDAPALAAADVGVALGSRGATAAAQAADAVILDDRLDRLADAAEIARRSHRIAVQSAVAGTLLSVVAMLAAAWGFLVPVAGALVQEAIDVAVILNALRALGGPKIGGPAPAALVRRFESEHERLLPARTAVRHAADALAEGATAAADDAVRTAARLLTEQVLPHEEAEETELYPALAPALGGPEGTVTMSREHAEIGRLARRVQRHLEEAPDGIQPDQVDDLRATLYGLDAVLTLHFAQEEEAYFTLPSA</sequence>
<evidence type="ECO:0000256" key="1">
    <source>
        <dbReference type="ARBA" id="ARBA00004651"/>
    </source>
</evidence>
<protein>
    <submittedName>
        <fullName evidence="9">Heavy metal translocating P-type ATPase</fullName>
    </submittedName>
</protein>
<feature type="domain" description="Hemerythrin-like" evidence="8">
    <location>
        <begin position="623"/>
        <end position="755"/>
    </location>
</feature>
<keyword evidence="10" id="KW-1185">Reference proteome</keyword>
<dbReference type="PANTHER" id="PTHR48085">
    <property type="entry name" value="CADMIUM/ZINC-TRANSPORTING ATPASE HMA2-RELATED"/>
    <property type="match status" value="1"/>
</dbReference>
<dbReference type="InterPro" id="IPR027256">
    <property type="entry name" value="P-typ_ATPase_IB"/>
</dbReference>
<dbReference type="GO" id="GO:0015086">
    <property type="term" value="F:cadmium ion transmembrane transporter activity"/>
    <property type="evidence" value="ECO:0007669"/>
    <property type="project" value="TreeGrafter"/>
</dbReference>
<dbReference type="Gene3D" id="3.40.1110.10">
    <property type="entry name" value="Calcium-transporting ATPase, cytoplasmic domain N"/>
    <property type="match status" value="1"/>
</dbReference>
<keyword evidence="6" id="KW-0479">Metal-binding</keyword>
<accession>A0A9Y2JN15</accession>
<dbReference type="Pfam" id="PF00122">
    <property type="entry name" value="E1-E2_ATPase"/>
    <property type="match status" value="1"/>
</dbReference>
<dbReference type="InterPro" id="IPR036412">
    <property type="entry name" value="HAD-like_sf"/>
</dbReference>
<dbReference type="RefSeq" id="WP_285996922.1">
    <property type="nucleotide sequence ID" value="NZ_CP127295.1"/>
</dbReference>
<dbReference type="Gene3D" id="3.40.50.1000">
    <property type="entry name" value="HAD superfamily/HAD-like"/>
    <property type="match status" value="1"/>
</dbReference>
<feature type="domain" description="P-type ATPase A" evidence="7">
    <location>
        <begin position="121"/>
        <end position="216"/>
    </location>
</feature>
<dbReference type="PROSITE" id="PS00154">
    <property type="entry name" value="ATPASE_E1_E2"/>
    <property type="match status" value="1"/>
</dbReference>
<proteinExistence type="inferred from homology"/>
<dbReference type="SUPFAM" id="SSF81665">
    <property type="entry name" value="Calcium ATPase, transmembrane domain M"/>
    <property type="match status" value="1"/>
</dbReference>
<dbReference type="Gene3D" id="1.20.120.520">
    <property type="entry name" value="nmb1532 protein domain like"/>
    <property type="match status" value="1"/>
</dbReference>
<dbReference type="GO" id="GO:0016887">
    <property type="term" value="F:ATP hydrolysis activity"/>
    <property type="evidence" value="ECO:0007669"/>
    <property type="project" value="InterPro"/>
</dbReference>
<dbReference type="KEGG" id="amog:QRX60_41420"/>
<dbReference type="SUPFAM" id="SSF81653">
    <property type="entry name" value="Calcium ATPase, transduction domain A"/>
    <property type="match status" value="1"/>
</dbReference>
<keyword evidence="6" id="KW-0547">Nucleotide-binding</keyword>
<dbReference type="InterPro" id="IPR059000">
    <property type="entry name" value="ATPase_P-type_domA"/>
</dbReference>
<dbReference type="InterPro" id="IPR008250">
    <property type="entry name" value="ATPase_P-typ_transduc_dom_A_sf"/>
</dbReference>
<dbReference type="NCBIfam" id="TIGR01525">
    <property type="entry name" value="ATPase-IB_hvy"/>
    <property type="match status" value="1"/>
</dbReference>
<dbReference type="GO" id="GO:0019829">
    <property type="term" value="F:ATPase-coupled monoatomic cation transmembrane transporter activity"/>
    <property type="evidence" value="ECO:0007669"/>
    <property type="project" value="InterPro"/>
</dbReference>
<dbReference type="Proteomes" id="UP001239397">
    <property type="component" value="Chromosome"/>
</dbReference>
<dbReference type="EMBL" id="CP127295">
    <property type="protein sequence ID" value="WIY00456.1"/>
    <property type="molecule type" value="Genomic_DNA"/>
</dbReference>
<dbReference type="PANTHER" id="PTHR48085:SF5">
    <property type="entry name" value="CADMIUM_ZINC-TRANSPORTING ATPASE HMA4-RELATED"/>
    <property type="match status" value="1"/>
</dbReference>
<dbReference type="InterPro" id="IPR023299">
    <property type="entry name" value="ATPase_P-typ_cyto_dom_N"/>
</dbReference>
<dbReference type="Pfam" id="PF00702">
    <property type="entry name" value="Hydrolase"/>
    <property type="match status" value="1"/>
</dbReference>
<dbReference type="CDD" id="cd12108">
    <property type="entry name" value="Hr-like"/>
    <property type="match status" value="1"/>
</dbReference>
<evidence type="ECO:0000259" key="8">
    <source>
        <dbReference type="Pfam" id="PF01814"/>
    </source>
</evidence>
<dbReference type="InterPro" id="IPR023214">
    <property type="entry name" value="HAD_sf"/>
</dbReference>
<dbReference type="InterPro" id="IPR012312">
    <property type="entry name" value="Hemerythrin-like"/>
</dbReference>
<dbReference type="InterPro" id="IPR023298">
    <property type="entry name" value="ATPase_P-typ_TM_dom_sf"/>
</dbReference>
<feature type="transmembrane region" description="Helical" evidence="6">
    <location>
        <begin position="234"/>
        <end position="253"/>
    </location>
</feature>
<dbReference type="NCBIfam" id="TIGR01494">
    <property type="entry name" value="ATPase_P-type"/>
    <property type="match status" value="2"/>
</dbReference>
<dbReference type="Gene3D" id="2.70.150.10">
    <property type="entry name" value="Calcium-transporting ATPase, cytoplasmic transduction domain A"/>
    <property type="match status" value="1"/>
</dbReference>
<reference evidence="9 10" key="1">
    <citation type="submission" date="2023-06" db="EMBL/GenBank/DDBJ databases">
        <authorList>
            <person name="Oyuntsetseg B."/>
            <person name="Kim S.B."/>
        </authorList>
    </citation>
    <scope>NUCLEOTIDE SEQUENCE [LARGE SCALE GENOMIC DNA]</scope>
    <source>
        <strain evidence="9 10">4-36</strain>
    </source>
</reference>
<keyword evidence="4 6" id="KW-1133">Transmembrane helix</keyword>
<evidence type="ECO:0000313" key="9">
    <source>
        <dbReference type="EMBL" id="WIY00456.1"/>
    </source>
</evidence>
<dbReference type="SUPFAM" id="SSF81660">
    <property type="entry name" value="Metal cation-transporting ATPase, ATP-binding domain N"/>
    <property type="match status" value="1"/>
</dbReference>
<name>A0A9Y2JN15_9PSEU</name>
<dbReference type="InterPro" id="IPR001757">
    <property type="entry name" value="P_typ_ATPase"/>
</dbReference>
<keyword evidence="3 6" id="KW-0812">Transmembrane</keyword>